<dbReference type="AlphaFoldDB" id="A0A841NY58"/>
<keyword evidence="3" id="KW-1185">Reference proteome</keyword>
<dbReference type="Pfam" id="PF06191">
    <property type="entry name" value="DUF995"/>
    <property type="match status" value="1"/>
</dbReference>
<comment type="caution">
    <text evidence="2">The sequence shown here is derived from an EMBL/GenBank/DDBJ whole genome shotgun (WGS) entry which is preliminary data.</text>
</comment>
<evidence type="ECO:0008006" key="4">
    <source>
        <dbReference type="Google" id="ProtNLM"/>
    </source>
</evidence>
<accession>A0A841NY58</accession>
<proteinExistence type="predicted"/>
<dbReference type="InterPro" id="IPR009337">
    <property type="entry name" value="DUF995"/>
</dbReference>
<sequence>MVGILSIRCFLLAMIVAPPLLVSGPGAATAEDVDMSAVAAAAPLTPAELFPLYADRTWVWENGAAYFAKDGRQLRAWTGGANASIGQGRWLVTKNGKICMDAKWKTLAGSTQGRTCFSHHRLGGTIYQMKDPSGSWYVFQASPAQPGQEYDKFKSGDTTAATFDKMRQMIGPDQKPAPVKSGG</sequence>
<gene>
    <name evidence="2" type="ORF">HNQ71_000648</name>
</gene>
<protein>
    <recommendedName>
        <fullName evidence="4">DUF995 domain-containing protein</fullName>
    </recommendedName>
</protein>
<dbReference type="EMBL" id="JACHEF010000001">
    <property type="protein sequence ID" value="MBB6408004.1"/>
    <property type="molecule type" value="Genomic_DNA"/>
</dbReference>
<dbReference type="RefSeq" id="WP_210333728.1">
    <property type="nucleotide sequence ID" value="NZ_JACHEF010000001.1"/>
</dbReference>
<keyword evidence="1" id="KW-0732">Signal</keyword>
<feature type="signal peptide" evidence="1">
    <location>
        <begin position="1"/>
        <end position="30"/>
    </location>
</feature>
<organism evidence="2 3">
    <name type="scientific">Mesorhizobium sangaii</name>
    <dbReference type="NCBI Taxonomy" id="505389"/>
    <lineage>
        <taxon>Bacteria</taxon>
        <taxon>Pseudomonadati</taxon>
        <taxon>Pseudomonadota</taxon>
        <taxon>Alphaproteobacteria</taxon>
        <taxon>Hyphomicrobiales</taxon>
        <taxon>Phyllobacteriaceae</taxon>
        <taxon>Mesorhizobium</taxon>
    </lineage>
</organism>
<evidence type="ECO:0000313" key="2">
    <source>
        <dbReference type="EMBL" id="MBB6408004.1"/>
    </source>
</evidence>
<name>A0A841NY58_9HYPH</name>
<feature type="chain" id="PRO_5032584071" description="DUF995 domain-containing protein" evidence="1">
    <location>
        <begin position="31"/>
        <end position="183"/>
    </location>
</feature>
<evidence type="ECO:0000256" key="1">
    <source>
        <dbReference type="SAM" id="SignalP"/>
    </source>
</evidence>
<dbReference type="Proteomes" id="UP000556329">
    <property type="component" value="Unassembled WGS sequence"/>
</dbReference>
<reference evidence="2 3" key="1">
    <citation type="submission" date="2020-08" db="EMBL/GenBank/DDBJ databases">
        <title>Genomic Encyclopedia of Type Strains, Phase IV (KMG-IV): sequencing the most valuable type-strain genomes for metagenomic binning, comparative biology and taxonomic classification.</title>
        <authorList>
            <person name="Goeker M."/>
        </authorList>
    </citation>
    <scope>NUCLEOTIDE SEQUENCE [LARGE SCALE GENOMIC DNA]</scope>
    <source>
        <strain evidence="2 3">DSM 100039</strain>
    </source>
</reference>
<evidence type="ECO:0000313" key="3">
    <source>
        <dbReference type="Proteomes" id="UP000556329"/>
    </source>
</evidence>